<accession>A0ABV6ZXF9</accession>
<dbReference type="PROSITE" id="PS51625">
    <property type="entry name" value="SAM_MT_TRMB"/>
    <property type="match status" value="1"/>
</dbReference>
<feature type="binding site" evidence="7">
    <location>
        <position position="136"/>
    </location>
    <ligand>
        <name>S-adenosyl-L-methionine</name>
        <dbReference type="ChEBI" id="CHEBI:59789"/>
    </ligand>
</feature>
<comment type="caution">
    <text evidence="9">The sequence shown here is derived from an EMBL/GenBank/DDBJ whole genome shotgun (WGS) entry which is preliminary data.</text>
</comment>
<evidence type="ECO:0000256" key="7">
    <source>
        <dbReference type="HAMAP-Rule" id="MF_01057"/>
    </source>
</evidence>
<dbReference type="PANTHER" id="PTHR23417:SF14">
    <property type="entry name" value="PENTACOTRIPEPTIDE-REPEAT REGION OF PRORP DOMAIN-CONTAINING PROTEIN"/>
    <property type="match status" value="1"/>
</dbReference>
<name>A0ABV6ZXF9_9PROT</name>
<comment type="pathway">
    <text evidence="7">tRNA modification; N(7)-methylguanine-tRNA biosynthesis.</text>
</comment>
<evidence type="ECO:0000313" key="10">
    <source>
        <dbReference type="Proteomes" id="UP001595379"/>
    </source>
</evidence>
<feature type="region of interest" description="Disordered" evidence="8">
    <location>
        <begin position="1"/>
        <end position="25"/>
    </location>
</feature>
<keyword evidence="6 7" id="KW-0819">tRNA processing</keyword>
<dbReference type="GO" id="GO:0008176">
    <property type="term" value="F:tRNA (guanine(46)-N7)-methyltransferase activity"/>
    <property type="evidence" value="ECO:0007669"/>
    <property type="project" value="UniProtKB-EC"/>
</dbReference>
<evidence type="ECO:0000313" key="9">
    <source>
        <dbReference type="EMBL" id="MFC2926081.1"/>
    </source>
</evidence>
<dbReference type="Gene3D" id="3.40.50.150">
    <property type="entry name" value="Vaccinia Virus protein VP39"/>
    <property type="match status" value="1"/>
</dbReference>
<comment type="catalytic activity">
    <reaction evidence="1 7">
        <text>guanosine(46) in tRNA + S-adenosyl-L-methionine = N(7)-methylguanosine(46) in tRNA + S-adenosyl-L-homocysteine</text>
        <dbReference type="Rhea" id="RHEA:42708"/>
        <dbReference type="Rhea" id="RHEA-COMP:10188"/>
        <dbReference type="Rhea" id="RHEA-COMP:10189"/>
        <dbReference type="ChEBI" id="CHEBI:57856"/>
        <dbReference type="ChEBI" id="CHEBI:59789"/>
        <dbReference type="ChEBI" id="CHEBI:74269"/>
        <dbReference type="ChEBI" id="CHEBI:74480"/>
        <dbReference type="EC" id="2.1.1.33"/>
    </reaction>
</comment>
<comment type="similarity">
    <text evidence="7">Belongs to the class I-like SAM-binding methyltransferase superfamily. TrmB family.</text>
</comment>
<dbReference type="Proteomes" id="UP001595379">
    <property type="component" value="Unassembled WGS sequence"/>
</dbReference>
<keyword evidence="3 7" id="KW-0489">Methyltransferase</keyword>
<evidence type="ECO:0000256" key="2">
    <source>
        <dbReference type="ARBA" id="ARBA00003015"/>
    </source>
</evidence>
<dbReference type="HAMAP" id="MF_01057">
    <property type="entry name" value="tRNA_methyltr_TrmB"/>
    <property type="match status" value="1"/>
</dbReference>
<evidence type="ECO:0000256" key="5">
    <source>
        <dbReference type="ARBA" id="ARBA00022691"/>
    </source>
</evidence>
<feature type="binding site" evidence="7">
    <location>
        <position position="114"/>
    </location>
    <ligand>
        <name>S-adenosyl-L-methionine</name>
        <dbReference type="ChEBI" id="CHEBI:59789"/>
    </ligand>
</feature>
<dbReference type="EC" id="2.1.1.33" evidence="7"/>
<dbReference type="EMBL" id="JBHRSV010000016">
    <property type="protein sequence ID" value="MFC2926081.1"/>
    <property type="molecule type" value="Genomic_DNA"/>
</dbReference>
<reference evidence="10" key="1">
    <citation type="journal article" date="2019" name="Int. J. Syst. Evol. Microbiol.">
        <title>The Global Catalogue of Microorganisms (GCM) 10K type strain sequencing project: providing services to taxonomists for standard genome sequencing and annotation.</title>
        <authorList>
            <consortium name="The Broad Institute Genomics Platform"/>
            <consortium name="The Broad Institute Genome Sequencing Center for Infectious Disease"/>
            <person name="Wu L."/>
            <person name="Ma J."/>
        </authorList>
    </citation>
    <scope>NUCLEOTIDE SEQUENCE [LARGE SCALE GENOMIC DNA]</scope>
    <source>
        <strain evidence="10">KCTC 52487</strain>
    </source>
</reference>
<dbReference type="InterPro" id="IPR029063">
    <property type="entry name" value="SAM-dependent_MTases_sf"/>
</dbReference>
<comment type="caution">
    <text evidence="7">Lacks conserved residue(s) required for the propagation of feature annotation.</text>
</comment>
<organism evidence="9 10">
    <name type="scientific">Hyphobacterium vulgare</name>
    <dbReference type="NCBI Taxonomy" id="1736751"/>
    <lineage>
        <taxon>Bacteria</taxon>
        <taxon>Pseudomonadati</taxon>
        <taxon>Pseudomonadota</taxon>
        <taxon>Alphaproteobacteria</taxon>
        <taxon>Maricaulales</taxon>
        <taxon>Maricaulaceae</taxon>
        <taxon>Hyphobacterium</taxon>
    </lineage>
</organism>
<dbReference type="InterPro" id="IPR003358">
    <property type="entry name" value="tRNA_(Gua-N-7)_MeTrfase_Trmb"/>
</dbReference>
<evidence type="ECO:0000256" key="4">
    <source>
        <dbReference type="ARBA" id="ARBA00022679"/>
    </source>
</evidence>
<protein>
    <recommendedName>
        <fullName evidence="7">tRNA (guanine-N(7)-)-methyltransferase</fullName>
        <ecNumber evidence="7">2.1.1.33</ecNumber>
    </recommendedName>
    <alternativeName>
        <fullName evidence="7">tRNA (guanine(46)-N(7))-methyltransferase</fullName>
    </alternativeName>
    <alternativeName>
        <fullName evidence="7">tRNA(m7G46)-methyltransferase</fullName>
    </alternativeName>
</protein>
<dbReference type="PANTHER" id="PTHR23417">
    <property type="entry name" value="3-DEOXY-D-MANNO-OCTULOSONIC-ACID TRANSFERASE/TRNA GUANINE-N 7 - -METHYLTRANSFERASE"/>
    <property type="match status" value="1"/>
</dbReference>
<feature type="binding site" evidence="7">
    <location>
        <position position="87"/>
    </location>
    <ligand>
        <name>S-adenosyl-L-methionine</name>
        <dbReference type="ChEBI" id="CHEBI:59789"/>
    </ligand>
</feature>
<gene>
    <name evidence="7 9" type="primary">trmB</name>
    <name evidence="9" type="ORF">ACFOOR_08180</name>
</gene>
<feature type="binding site" evidence="7">
    <location>
        <begin position="210"/>
        <end position="213"/>
    </location>
    <ligand>
        <name>substrate</name>
    </ligand>
</feature>
<evidence type="ECO:0000256" key="1">
    <source>
        <dbReference type="ARBA" id="ARBA00000142"/>
    </source>
</evidence>
<dbReference type="CDD" id="cd02440">
    <property type="entry name" value="AdoMet_MTases"/>
    <property type="match status" value="1"/>
</dbReference>
<feature type="binding site" evidence="7">
    <location>
        <position position="172"/>
    </location>
    <ligand>
        <name>substrate</name>
    </ligand>
</feature>
<feature type="binding site" evidence="7">
    <location>
        <position position="62"/>
    </location>
    <ligand>
        <name>S-adenosyl-L-methionine</name>
        <dbReference type="ChEBI" id="CHEBI:59789"/>
    </ligand>
</feature>
<dbReference type="SUPFAM" id="SSF53335">
    <property type="entry name" value="S-adenosyl-L-methionine-dependent methyltransferases"/>
    <property type="match status" value="1"/>
</dbReference>
<evidence type="ECO:0000256" key="6">
    <source>
        <dbReference type="ARBA" id="ARBA00022694"/>
    </source>
</evidence>
<dbReference type="Pfam" id="PF02390">
    <property type="entry name" value="Methyltransf_4"/>
    <property type="match status" value="1"/>
</dbReference>
<keyword evidence="10" id="KW-1185">Reference proteome</keyword>
<comment type="function">
    <text evidence="2 7">Catalyzes the formation of N(7)-methylguanine at position 46 (m7G46) in tRNA.</text>
</comment>
<dbReference type="RefSeq" id="WP_343164401.1">
    <property type="nucleotide sequence ID" value="NZ_JBHRSV010000016.1"/>
</dbReference>
<dbReference type="InterPro" id="IPR055361">
    <property type="entry name" value="tRNA_methyltr_TrmB_bact"/>
</dbReference>
<sequence length="230" mass="25838">MTDRVEHNSGAPSGALRTFGRTKGRPLSARQQGLVDNLLPKIALPDTGPVEPDPRFDRHILEIGFGGGEHLVAQAKRHPDTGFIGIEPFVNGLAKALTGVEESGLENVRMHLGDARDILPRLPDESLDRIYLLFPDPWPKTRHAKRRFVQDETASEFVRLLKPGGLLRVATDVMAYADHALEVLRRQEKLTWLAGKAADWRTPPADHITTRYETKRLGDCAPVWFDFERR</sequence>
<proteinExistence type="inferred from homology"/>
<evidence type="ECO:0000256" key="8">
    <source>
        <dbReference type="SAM" id="MobiDB-lite"/>
    </source>
</evidence>
<evidence type="ECO:0000256" key="3">
    <source>
        <dbReference type="ARBA" id="ARBA00022603"/>
    </source>
</evidence>
<feature type="binding site" evidence="7">
    <location>
        <position position="140"/>
    </location>
    <ligand>
        <name>substrate</name>
    </ligand>
</feature>
<keyword evidence="4 7" id="KW-0808">Transferase</keyword>
<keyword evidence="5 7" id="KW-0949">S-adenosyl-L-methionine</keyword>
<dbReference type="NCBIfam" id="TIGR00091">
    <property type="entry name" value="tRNA (guanosine(46)-N7)-methyltransferase TrmB"/>
    <property type="match status" value="1"/>
</dbReference>